<sequence length="187" mass="20158">MKTTSFFASAAKAAFALAAVVMMSATFTSCSKDSDDDNLPESKAQTVTLDDVEIKVEKSTLTNVGDNPHYYWLSLELEAGKEATTVLIALETSMHNGKQINLTEQKTKESDGWSVTVLKGSKWLFSGQEAKNDAYKFSSGTMKLNVNPATKDVEVKLTGGEITTPSGLFGDGKKHTLAISYKGTAEK</sequence>
<comment type="caution">
    <text evidence="2">The sequence shown here is derived from an EMBL/GenBank/DDBJ whole genome shotgun (WGS) entry which is preliminary data.</text>
</comment>
<dbReference type="PATRIC" id="fig|999422.3.peg.1855"/>
<dbReference type="OrthoDB" id="1082852at2"/>
<keyword evidence="3" id="KW-1185">Reference proteome</keyword>
<dbReference type="PROSITE" id="PS51257">
    <property type="entry name" value="PROKAR_LIPOPROTEIN"/>
    <property type="match status" value="1"/>
</dbReference>
<organism evidence="2 3">
    <name type="scientific">Segatella maculosa OT 289</name>
    <dbReference type="NCBI Taxonomy" id="999422"/>
    <lineage>
        <taxon>Bacteria</taxon>
        <taxon>Pseudomonadati</taxon>
        <taxon>Bacteroidota</taxon>
        <taxon>Bacteroidia</taxon>
        <taxon>Bacteroidales</taxon>
        <taxon>Prevotellaceae</taxon>
        <taxon>Segatella</taxon>
    </lineage>
</organism>
<protein>
    <recommendedName>
        <fullName evidence="4">BACON domain-containing protein</fullName>
    </recommendedName>
</protein>
<keyword evidence="1" id="KW-0732">Signal</keyword>
<evidence type="ECO:0000256" key="1">
    <source>
        <dbReference type="SAM" id="SignalP"/>
    </source>
</evidence>
<accession>H1HNL8</accession>
<gene>
    <name evidence="2" type="ORF">HMPREF9944_01762</name>
</gene>
<feature type="signal peptide" evidence="1">
    <location>
        <begin position="1"/>
        <end position="18"/>
    </location>
</feature>
<dbReference type="RefSeq" id="WP_008565762.1">
    <property type="nucleotide sequence ID" value="NZ_JH594505.1"/>
</dbReference>
<evidence type="ECO:0000313" key="3">
    <source>
        <dbReference type="Proteomes" id="UP000003167"/>
    </source>
</evidence>
<dbReference type="AlphaFoldDB" id="H1HNL8"/>
<feature type="chain" id="PRO_5003550201" description="BACON domain-containing protein" evidence="1">
    <location>
        <begin position="19"/>
        <end position="187"/>
    </location>
</feature>
<dbReference type="HOGENOM" id="CLU_120947_0_0_10"/>
<evidence type="ECO:0008006" key="4">
    <source>
        <dbReference type="Google" id="ProtNLM"/>
    </source>
</evidence>
<name>H1HNL8_9BACT</name>
<evidence type="ECO:0000313" key="2">
    <source>
        <dbReference type="EMBL" id="EHO68897.1"/>
    </source>
</evidence>
<proteinExistence type="predicted"/>
<dbReference type="EMBL" id="AGEK01000030">
    <property type="protein sequence ID" value="EHO68897.1"/>
    <property type="molecule type" value="Genomic_DNA"/>
</dbReference>
<reference evidence="2 3" key="1">
    <citation type="submission" date="2011-12" db="EMBL/GenBank/DDBJ databases">
        <title>The Genome Sequence of Prevotella maculosa OT 289.</title>
        <authorList>
            <consortium name="The Broad Institute Genome Sequencing Platform"/>
            <person name="Earl A."/>
            <person name="Ward D."/>
            <person name="Feldgarden M."/>
            <person name="Gevers D."/>
            <person name="Izard J."/>
            <person name="Blanton J.M."/>
            <person name="Mathney J."/>
            <person name="Tanner A.C."/>
            <person name="Dewhirst F.E."/>
            <person name="Young S.K."/>
            <person name="Zeng Q."/>
            <person name="Gargeya S."/>
            <person name="Fitzgerald M."/>
            <person name="Haas B."/>
            <person name="Abouelleil A."/>
            <person name="Alvarado L."/>
            <person name="Arachchi H.M."/>
            <person name="Berlin A."/>
            <person name="Chapman S.B."/>
            <person name="Gearin G."/>
            <person name="Goldberg J."/>
            <person name="Griggs A."/>
            <person name="Gujja S."/>
            <person name="Hansen M."/>
            <person name="Heiman D."/>
            <person name="Howarth C."/>
            <person name="Larimer J."/>
            <person name="Lui A."/>
            <person name="MacDonald P.J.P."/>
            <person name="McCowen C."/>
            <person name="Montmayeur A."/>
            <person name="Murphy C."/>
            <person name="Neiman D."/>
            <person name="Pearson M."/>
            <person name="Priest M."/>
            <person name="Roberts A."/>
            <person name="Saif S."/>
            <person name="Shea T."/>
            <person name="Sisk P."/>
            <person name="Stolte C."/>
            <person name="Sykes S."/>
            <person name="Wortman J."/>
            <person name="Nusbaum C."/>
            <person name="Birren B."/>
        </authorList>
    </citation>
    <scope>NUCLEOTIDE SEQUENCE [LARGE SCALE GENOMIC DNA]</scope>
    <source>
        <strain evidence="2 3">OT 289</strain>
    </source>
</reference>
<dbReference type="Proteomes" id="UP000003167">
    <property type="component" value="Unassembled WGS sequence"/>
</dbReference>